<keyword evidence="9" id="KW-0961">Cell wall biogenesis/degradation</keyword>
<feature type="domain" description="Mannosyl-glycoprotein endo-beta-N-acetylglucosamidase-like" evidence="11">
    <location>
        <begin position="134"/>
        <end position="288"/>
    </location>
</feature>
<dbReference type="GO" id="GO:0004040">
    <property type="term" value="F:amidase activity"/>
    <property type="evidence" value="ECO:0007669"/>
    <property type="project" value="InterPro"/>
</dbReference>
<gene>
    <name evidence="12" type="ORF">DES47_103631</name>
</gene>
<dbReference type="SMART" id="SM00047">
    <property type="entry name" value="LYZ2"/>
    <property type="match status" value="1"/>
</dbReference>
<comment type="caution">
    <text evidence="12">The sequence shown here is derived from an EMBL/GenBank/DDBJ whole genome shotgun (WGS) entry which is preliminary data.</text>
</comment>
<keyword evidence="12" id="KW-0966">Cell projection</keyword>
<dbReference type="Gene3D" id="2.10.70.40">
    <property type="entry name" value="peptidoglycan hydrolase"/>
    <property type="match status" value="1"/>
</dbReference>
<evidence type="ECO:0000313" key="12">
    <source>
        <dbReference type="EMBL" id="TDP71649.1"/>
    </source>
</evidence>
<dbReference type="GO" id="GO:0016798">
    <property type="term" value="F:hydrolase activity, acting on glycosyl bonds"/>
    <property type="evidence" value="ECO:0007669"/>
    <property type="project" value="UniProtKB-KW"/>
</dbReference>
<comment type="similarity">
    <text evidence="3">In the N-terminal section; belongs to the FlgJ family.</text>
</comment>
<accession>A0A4R6QMD4</accession>
<comment type="subcellular location">
    <subcellularLocation>
        <location evidence="2">Periplasm</location>
    </subcellularLocation>
</comment>
<dbReference type="InterPro" id="IPR002901">
    <property type="entry name" value="MGlyc_endo_b_GlcNAc-like_dom"/>
</dbReference>
<organism evidence="12 13">
    <name type="scientific">Roseateles toxinivorans</name>
    <dbReference type="NCBI Taxonomy" id="270368"/>
    <lineage>
        <taxon>Bacteria</taxon>
        <taxon>Pseudomonadati</taxon>
        <taxon>Pseudomonadota</taxon>
        <taxon>Betaproteobacteria</taxon>
        <taxon>Burkholderiales</taxon>
        <taxon>Sphaerotilaceae</taxon>
        <taxon>Roseateles</taxon>
    </lineage>
</organism>
<dbReference type="Gene3D" id="1.10.530.10">
    <property type="match status" value="1"/>
</dbReference>
<keyword evidence="12" id="KW-0282">Flagellum</keyword>
<dbReference type="FunFam" id="2.10.70.40:FF:000001">
    <property type="entry name" value="Flagellar assembly peptidoglycan hydrolase FlgJ"/>
    <property type="match status" value="1"/>
</dbReference>
<dbReference type="PRINTS" id="PR01002">
    <property type="entry name" value="FLGFLGJ"/>
</dbReference>
<comment type="similarity">
    <text evidence="4">In the C-terminal section; belongs to the glycosyl hydrolase 73 family.</text>
</comment>
<dbReference type="InterPro" id="IPR019301">
    <property type="entry name" value="Flagellar_prot_FlgJ_N"/>
</dbReference>
<dbReference type="NCBIfam" id="TIGR02541">
    <property type="entry name" value="flagell_FlgJ"/>
    <property type="match status" value="1"/>
</dbReference>
<dbReference type="GO" id="GO:0071973">
    <property type="term" value="P:bacterial-type flagellum-dependent cell motility"/>
    <property type="evidence" value="ECO:0007669"/>
    <property type="project" value="TreeGrafter"/>
</dbReference>
<dbReference type="EMBL" id="SNXS01000003">
    <property type="protein sequence ID" value="TDP71649.1"/>
    <property type="molecule type" value="Genomic_DNA"/>
</dbReference>
<dbReference type="Pfam" id="PF01832">
    <property type="entry name" value="Glucosaminidase"/>
    <property type="match status" value="1"/>
</dbReference>
<dbReference type="Pfam" id="PF10135">
    <property type="entry name" value="Rod-binding"/>
    <property type="match status" value="1"/>
</dbReference>
<keyword evidence="6" id="KW-0574">Periplasm</keyword>
<evidence type="ECO:0000256" key="3">
    <source>
        <dbReference type="ARBA" id="ARBA00006880"/>
    </source>
</evidence>
<dbReference type="InParanoid" id="A0A4R6QMD4"/>
<dbReference type="InterPro" id="IPR013377">
    <property type="entry name" value="FlgJ"/>
</dbReference>
<evidence type="ECO:0000313" key="13">
    <source>
        <dbReference type="Proteomes" id="UP000295361"/>
    </source>
</evidence>
<dbReference type="InterPro" id="IPR051056">
    <property type="entry name" value="Glycosyl_Hydrolase_73"/>
</dbReference>
<dbReference type="RefSeq" id="WP_243748303.1">
    <property type="nucleotide sequence ID" value="NZ_SNXS01000003.1"/>
</dbReference>
<dbReference type="AlphaFoldDB" id="A0A4R6QMD4"/>
<reference evidence="12 13" key="1">
    <citation type="submission" date="2019-03" db="EMBL/GenBank/DDBJ databases">
        <title>Genomic Encyclopedia of Type Strains, Phase IV (KMG-IV): sequencing the most valuable type-strain genomes for metagenomic binning, comparative biology and taxonomic classification.</title>
        <authorList>
            <person name="Goeker M."/>
        </authorList>
    </citation>
    <scope>NUCLEOTIDE SEQUENCE [LARGE SCALE GENOMIC DNA]</scope>
    <source>
        <strain evidence="12 13">DSM 16998</strain>
    </source>
</reference>
<dbReference type="GO" id="GO:0044780">
    <property type="term" value="P:bacterial-type flagellum assembly"/>
    <property type="evidence" value="ECO:0007669"/>
    <property type="project" value="InterPro"/>
</dbReference>
<evidence type="ECO:0000256" key="10">
    <source>
        <dbReference type="ARBA" id="ARBA00030835"/>
    </source>
</evidence>
<evidence type="ECO:0000256" key="1">
    <source>
        <dbReference type="ARBA" id="ARBA00002954"/>
    </source>
</evidence>
<comment type="function">
    <text evidence="1">Flagellum-specific muramidase which hydrolyzes the peptidoglycan layer to assemble the rod structure in the periplasmic space.</text>
</comment>
<sequence length="296" mass="31413">MAGSPFISATSTVGMANQGLASDGRSINGLRAAAARDPKAAIKETAKQFETLFMQEVMKSMRASTMSTGMLDNSATQLGTEMLDTQYSSKLSGMRGGLADAIAKHLERQLGQMDGGSKPPTAKAASAALPALAQKNVPTKVSQFIQQHDSAAKAVAAQTGIPASFMIAQAAHESGWGKREITHKDGTSANNLFGIKAGANWKGPVAEVQTTEYIDGKPQKVMAKFRAYASTEEGFRDYANLLTGNERYKNVVANAATPESFARGLQKAGYATDPAYADKLTKVINTTLRLQRQMVA</sequence>
<dbReference type="Proteomes" id="UP000295361">
    <property type="component" value="Unassembled WGS sequence"/>
</dbReference>
<evidence type="ECO:0000259" key="11">
    <source>
        <dbReference type="SMART" id="SM00047"/>
    </source>
</evidence>
<protein>
    <recommendedName>
        <fullName evidence="5">Peptidoglycan hydrolase FlgJ</fullName>
    </recommendedName>
    <alternativeName>
        <fullName evidence="10">Muramidase FlgJ</fullName>
    </alternativeName>
</protein>
<evidence type="ECO:0000256" key="8">
    <source>
        <dbReference type="ARBA" id="ARBA00023295"/>
    </source>
</evidence>
<evidence type="ECO:0000256" key="2">
    <source>
        <dbReference type="ARBA" id="ARBA00004418"/>
    </source>
</evidence>
<keyword evidence="8" id="KW-0326">Glycosidase</keyword>
<evidence type="ECO:0000256" key="5">
    <source>
        <dbReference type="ARBA" id="ARBA00013433"/>
    </source>
</evidence>
<dbReference type="GO" id="GO:0071555">
    <property type="term" value="P:cell wall organization"/>
    <property type="evidence" value="ECO:0007669"/>
    <property type="project" value="UniProtKB-KW"/>
</dbReference>
<dbReference type="PANTHER" id="PTHR33308">
    <property type="entry name" value="PEPTIDOGLYCAN HYDROLASE FLGJ"/>
    <property type="match status" value="1"/>
</dbReference>
<keyword evidence="13" id="KW-1185">Reference proteome</keyword>
<proteinExistence type="inferred from homology"/>
<dbReference type="PANTHER" id="PTHR33308:SF9">
    <property type="entry name" value="PEPTIDOGLYCAN HYDROLASE FLGJ"/>
    <property type="match status" value="1"/>
</dbReference>
<dbReference type="GO" id="GO:0042597">
    <property type="term" value="C:periplasmic space"/>
    <property type="evidence" value="ECO:0007669"/>
    <property type="project" value="UniProtKB-SubCell"/>
</dbReference>
<evidence type="ECO:0000256" key="7">
    <source>
        <dbReference type="ARBA" id="ARBA00022801"/>
    </source>
</evidence>
<keyword evidence="12" id="KW-0969">Cilium</keyword>
<evidence type="ECO:0000256" key="6">
    <source>
        <dbReference type="ARBA" id="ARBA00022764"/>
    </source>
</evidence>
<keyword evidence="7" id="KW-0378">Hydrolase</keyword>
<evidence type="ECO:0000256" key="9">
    <source>
        <dbReference type="ARBA" id="ARBA00023316"/>
    </source>
</evidence>
<name>A0A4R6QMD4_9BURK</name>
<dbReference type="FunCoup" id="A0A4R6QMD4">
    <property type="interactions" value="63"/>
</dbReference>
<evidence type="ECO:0000256" key="4">
    <source>
        <dbReference type="ARBA" id="ARBA00007974"/>
    </source>
</evidence>